<dbReference type="EMBL" id="FLMQ01000045">
    <property type="protein sequence ID" value="SBP86809.1"/>
    <property type="molecule type" value="Genomic_DNA"/>
</dbReference>
<reference evidence="7 8" key="1">
    <citation type="submission" date="2016-06" db="EMBL/GenBank/DDBJ databases">
        <authorList>
            <person name="Kjaerup R.B."/>
            <person name="Dalgaard T.S."/>
            <person name="Juul-Madsen H.R."/>
        </authorList>
    </citation>
    <scope>NUCLEOTIDE SEQUENCE [LARGE SCALE GENOMIC DNA]</scope>
    <source>
        <strain evidence="7 8">DSM 16361</strain>
    </source>
</reference>
<dbReference type="PROSITE" id="PS00455">
    <property type="entry name" value="AMP_BINDING"/>
    <property type="match status" value="1"/>
</dbReference>
<dbReference type="Pfam" id="PF00501">
    <property type="entry name" value="AMP-binding"/>
    <property type="match status" value="1"/>
</dbReference>
<evidence type="ECO:0000256" key="5">
    <source>
        <dbReference type="SAM" id="Phobius"/>
    </source>
</evidence>
<dbReference type="InterPro" id="IPR025110">
    <property type="entry name" value="AMP-bd_C"/>
</dbReference>
<dbReference type="Pfam" id="PF13193">
    <property type="entry name" value="AMP-binding_C"/>
    <property type="match status" value="1"/>
</dbReference>
<dbReference type="SMART" id="SM00823">
    <property type="entry name" value="PKS_PP"/>
    <property type="match status" value="1"/>
</dbReference>
<dbReference type="Pfam" id="PF00550">
    <property type="entry name" value="PP-binding"/>
    <property type="match status" value="1"/>
</dbReference>
<evidence type="ECO:0000256" key="2">
    <source>
        <dbReference type="ARBA" id="ARBA00022450"/>
    </source>
</evidence>
<dbReference type="GO" id="GO:0031177">
    <property type="term" value="F:phosphopantetheine binding"/>
    <property type="evidence" value="ECO:0007669"/>
    <property type="project" value="InterPro"/>
</dbReference>
<keyword evidence="4" id="KW-0436">Ligase</keyword>
<protein>
    <submittedName>
        <fullName evidence="7">Putative AMP-binding enzyme domain protein</fullName>
    </submittedName>
</protein>
<dbReference type="InterPro" id="IPR045851">
    <property type="entry name" value="AMP-bd_C_sf"/>
</dbReference>
<dbReference type="AlphaFoldDB" id="A0A238D0R5"/>
<dbReference type="Gene3D" id="3.30.300.30">
    <property type="match status" value="1"/>
</dbReference>
<dbReference type="SUPFAM" id="SSF47336">
    <property type="entry name" value="ACP-like"/>
    <property type="match status" value="1"/>
</dbReference>
<keyword evidence="8" id="KW-1185">Reference proteome</keyword>
<dbReference type="GO" id="GO:0031956">
    <property type="term" value="F:medium-chain fatty acid-CoA ligase activity"/>
    <property type="evidence" value="ECO:0007669"/>
    <property type="project" value="TreeGrafter"/>
</dbReference>
<dbReference type="GO" id="GO:0006631">
    <property type="term" value="P:fatty acid metabolic process"/>
    <property type="evidence" value="ECO:0007669"/>
    <property type="project" value="TreeGrafter"/>
</dbReference>
<comment type="similarity">
    <text evidence="1">Belongs to the ATP-dependent AMP-binding enzyme family.</text>
</comment>
<proteinExistence type="inferred from homology"/>
<dbReference type="OrthoDB" id="9803968at2"/>
<dbReference type="SUPFAM" id="SSF56801">
    <property type="entry name" value="Acetyl-CoA synthetase-like"/>
    <property type="match status" value="1"/>
</dbReference>
<keyword evidence="5" id="KW-1133">Transmembrane helix</keyword>
<evidence type="ECO:0000313" key="7">
    <source>
        <dbReference type="EMBL" id="SBP86809.1"/>
    </source>
</evidence>
<evidence type="ECO:0000256" key="1">
    <source>
        <dbReference type="ARBA" id="ARBA00006432"/>
    </source>
</evidence>
<keyword evidence="5" id="KW-0812">Transmembrane</keyword>
<sequence length="667" mass="70345">MGATTRRRRGGGKRLAPESVLIAPSFGRAGGPARSIDWGSTGQRARAIMEHHADPAQEQTLLGRLTRQARVSPETLALLAPGHAPISYAALAGVLRGLPAWLASKGLKPGARVAVQMPNGLPLAVATLALGAWATAVLVNPALGDVERLAMLRDARLDALLGLPDDAAAAAQAEMLGLPYLPFDLRRALAPAPAGPPDNWREPGPQDAAFVLFSSGTTGKPKRIPLEQAKALHAARNIGRHFRISPADRGLLVMPTHHIHGLVGGLLTPLVNGSSVVCTPGFDPQAWLLWIQDFNPSWYTASPTLHRAFLQLGERYREALPEHRFRFIRSSSSALPADVQTQLETMTRAPLIETYGMTEAAHQLTANPLPPEPRKPGSAGRAAGVELRIVDDAGRELPPDRLGAVVARGPTLFSGYEEPSRDDVPAFQDGWFLTGDLGRLDPDGYLYLAGRTKEIINRGGEKIAPVEVEQALLQLPGVQQAAVYAAPHPSLGEDVHAAVVLGADCPADAQALRAALAGRIGQFKIPAQIHIVAQIPTGPGGKVQRLKLHAQIAALVKPPEHAALTDPLQLRLAALFAAALGCAVTDGNAHFIALGGDSLLAVGVVQAVNREWGLDLAATALLAKPRLADFAAVVQAAIEEADAACRALQADLDALGTDEIARLLAQA</sequence>
<dbReference type="Gene3D" id="1.10.1200.10">
    <property type="entry name" value="ACP-like"/>
    <property type="match status" value="1"/>
</dbReference>
<name>A0A238D0R5_THIDL</name>
<feature type="transmembrane region" description="Helical" evidence="5">
    <location>
        <begin position="121"/>
        <end position="143"/>
    </location>
</feature>
<dbReference type="PANTHER" id="PTHR43201:SF5">
    <property type="entry name" value="MEDIUM-CHAIN ACYL-COA LIGASE ACSF2, MITOCHONDRIAL"/>
    <property type="match status" value="1"/>
</dbReference>
<dbReference type="InterPro" id="IPR036736">
    <property type="entry name" value="ACP-like_sf"/>
</dbReference>
<evidence type="ECO:0000313" key="8">
    <source>
        <dbReference type="Proteomes" id="UP000214566"/>
    </source>
</evidence>
<dbReference type="InterPro" id="IPR020806">
    <property type="entry name" value="PKS_PP-bd"/>
</dbReference>
<feature type="domain" description="Carrier" evidence="6">
    <location>
        <begin position="563"/>
        <end position="638"/>
    </location>
</feature>
<dbReference type="Gene3D" id="3.40.50.12780">
    <property type="entry name" value="N-terminal domain of ligase-like"/>
    <property type="match status" value="1"/>
</dbReference>
<dbReference type="Proteomes" id="UP000214566">
    <property type="component" value="Unassembled WGS sequence"/>
</dbReference>
<organism evidence="7 8">
    <name type="scientific">Thiomonas delicata</name>
    <name type="common">Thiomonas cuprina</name>
    <dbReference type="NCBI Taxonomy" id="364030"/>
    <lineage>
        <taxon>Bacteria</taxon>
        <taxon>Pseudomonadati</taxon>
        <taxon>Pseudomonadota</taxon>
        <taxon>Betaproteobacteria</taxon>
        <taxon>Burkholderiales</taxon>
        <taxon>Thiomonas</taxon>
    </lineage>
</organism>
<dbReference type="PROSITE" id="PS00012">
    <property type="entry name" value="PHOSPHOPANTETHEINE"/>
    <property type="match status" value="1"/>
</dbReference>
<dbReference type="InterPro" id="IPR006162">
    <property type="entry name" value="Ppantetheine_attach_site"/>
</dbReference>
<dbReference type="InterPro" id="IPR009081">
    <property type="entry name" value="PP-bd_ACP"/>
</dbReference>
<gene>
    <name evidence="7" type="ORF">THIARS_50057</name>
</gene>
<dbReference type="InterPro" id="IPR000873">
    <property type="entry name" value="AMP-dep_synth/lig_dom"/>
</dbReference>
<dbReference type="PANTHER" id="PTHR43201">
    <property type="entry name" value="ACYL-COA SYNTHETASE"/>
    <property type="match status" value="1"/>
</dbReference>
<dbReference type="SMART" id="SM01294">
    <property type="entry name" value="PKS_PP_betabranch"/>
    <property type="match status" value="1"/>
</dbReference>
<evidence type="ECO:0000259" key="6">
    <source>
        <dbReference type="PROSITE" id="PS50075"/>
    </source>
</evidence>
<accession>A0A238D0R5</accession>
<evidence type="ECO:0000256" key="3">
    <source>
        <dbReference type="ARBA" id="ARBA00022553"/>
    </source>
</evidence>
<evidence type="ECO:0000256" key="4">
    <source>
        <dbReference type="ARBA" id="ARBA00022598"/>
    </source>
</evidence>
<keyword evidence="3" id="KW-0597">Phosphoprotein</keyword>
<dbReference type="PROSITE" id="PS50075">
    <property type="entry name" value="CARRIER"/>
    <property type="match status" value="1"/>
</dbReference>
<keyword evidence="5" id="KW-0472">Membrane</keyword>
<dbReference type="InterPro" id="IPR042099">
    <property type="entry name" value="ANL_N_sf"/>
</dbReference>
<keyword evidence="2" id="KW-0596">Phosphopantetheine</keyword>
<dbReference type="InterPro" id="IPR020845">
    <property type="entry name" value="AMP-binding_CS"/>
</dbReference>